<keyword evidence="2 4" id="KW-0238">DNA-binding</keyword>
<dbReference type="Pfam" id="PF00589">
    <property type="entry name" value="Phage_integrase"/>
    <property type="match status" value="2"/>
</dbReference>
<dbReference type="InterPro" id="IPR050090">
    <property type="entry name" value="Tyrosine_recombinase_XerCD"/>
</dbReference>
<dbReference type="InterPro" id="IPR011010">
    <property type="entry name" value="DNA_brk_join_enz"/>
</dbReference>
<dbReference type="RefSeq" id="WP_142463561.1">
    <property type="nucleotide sequence ID" value="NZ_CABGHF010000026.1"/>
</dbReference>
<name>A0A564MC18_9ENTR</name>
<dbReference type="PROSITE" id="PS51900">
    <property type="entry name" value="CB"/>
    <property type="match status" value="1"/>
</dbReference>
<dbReference type="CDD" id="cd00796">
    <property type="entry name" value="INT_Rci_Hp1_C"/>
    <property type="match status" value="1"/>
</dbReference>
<evidence type="ECO:0000259" key="5">
    <source>
        <dbReference type="PROSITE" id="PS51898"/>
    </source>
</evidence>
<organism evidence="7 8">
    <name type="scientific">Klebsiella spallanzanii</name>
    <dbReference type="NCBI Taxonomy" id="2587528"/>
    <lineage>
        <taxon>Bacteria</taxon>
        <taxon>Pseudomonadati</taxon>
        <taxon>Pseudomonadota</taxon>
        <taxon>Gammaproteobacteria</taxon>
        <taxon>Enterobacterales</taxon>
        <taxon>Enterobacteriaceae</taxon>
        <taxon>Klebsiella/Raoultella group</taxon>
        <taxon>Klebsiella</taxon>
    </lineage>
</organism>
<dbReference type="InterPro" id="IPR002104">
    <property type="entry name" value="Integrase_catalytic"/>
</dbReference>
<keyword evidence="1" id="KW-0229">DNA integration</keyword>
<keyword evidence="3" id="KW-0233">DNA recombination</keyword>
<dbReference type="SUPFAM" id="SSF56349">
    <property type="entry name" value="DNA breaking-rejoining enzymes"/>
    <property type="match status" value="1"/>
</dbReference>
<feature type="domain" description="Tyr recombinase" evidence="5">
    <location>
        <begin position="165"/>
        <end position="324"/>
    </location>
</feature>
<dbReference type="Pfam" id="PF24624">
    <property type="entry name" value="Int_N"/>
    <property type="match status" value="1"/>
</dbReference>
<dbReference type="GO" id="GO:0015074">
    <property type="term" value="P:DNA integration"/>
    <property type="evidence" value="ECO:0007669"/>
    <property type="project" value="UniProtKB-KW"/>
</dbReference>
<dbReference type="GO" id="GO:0003677">
    <property type="term" value="F:DNA binding"/>
    <property type="evidence" value="ECO:0007669"/>
    <property type="project" value="UniProtKB-UniRule"/>
</dbReference>
<gene>
    <name evidence="7" type="primary">xerC_4</name>
    <name evidence="7" type="ORF">SB6408_05711</name>
</gene>
<dbReference type="InterPro" id="IPR057084">
    <property type="entry name" value="Int_N"/>
</dbReference>
<dbReference type="Proteomes" id="UP000318370">
    <property type="component" value="Unassembled WGS sequence"/>
</dbReference>
<evidence type="ECO:0000256" key="1">
    <source>
        <dbReference type="ARBA" id="ARBA00022908"/>
    </source>
</evidence>
<evidence type="ECO:0000256" key="2">
    <source>
        <dbReference type="ARBA" id="ARBA00023125"/>
    </source>
</evidence>
<dbReference type="InterPro" id="IPR013762">
    <property type="entry name" value="Integrase-like_cat_sf"/>
</dbReference>
<evidence type="ECO:0000256" key="4">
    <source>
        <dbReference type="PROSITE-ProRule" id="PRU01248"/>
    </source>
</evidence>
<reference evidence="7 8" key="1">
    <citation type="submission" date="2019-07" db="EMBL/GenBank/DDBJ databases">
        <authorList>
            <person name="Brisse S."/>
            <person name="Rodrigues C."/>
            <person name="Thorpe H."/>
        </authorList>
    </citation>
    <scope>NUCLEOTIDE SEQUENCE [LARGE SCALE GENOMIC DNA]</scope>
    <source>
        <strain evidence="7">SB6408</strain>
    </source>
</reference>
<dbReference type="PANTHER" id="PTHR30349">
    <property type="entry name" value="PHAGE INTEGRASE-RELATED"/>
    <property type="match status" value="1"/>
</dbReference>
<dbReference type="EMBL" id="CABGHF010000026">
    <property type="protein sequence ID" value="VUS91242.1"/>
    <property type="molecule type" value="Genomic_DNA"/>
</dbReference>
<dbReference type="Gene3D" id="1.10.443.10">
    <property type="entry name" value="Intergrase catalytic core"/>
    <property type="match status" value="1"/>
</dbReference>
<accession>A0A564MC18</accession>
<dbReference type="GO" id="GO:0006310">
    <property type="term" value="P:DNA recombination"/>
    <property type="evidence" value="ECO:0007669"/>
    <property type="project" value="UniProtKB-KW"/>
</dbReference>
<dbReference type="PANTHER" id="PTHR30349:SF93">
    <property type="entry name" value="FELS-2 PROPHAGE PROTEIN"/>
    <property type="match status" value="1"/>
</dbReference>
<dbReference type="InterPro" id="IPR044068">
    <property type="entry name" value="CB"/>
</dbReference>
<sequence length="338" mass="38483">MTVRKLPSGKWLCQCFPYGRDGKRIRRQFATKGEALSYERRTMNSATSQEVNDSAVTLSAFVERWYEMHGKTLTSGDERKVKLLAICERLGDPLVSHFDKNTFAVYREKRLAGEWNQKGKKKLSEATVNREQSYLHAVFSEMKRLGEWEGDNPLSGIRQFKEGDQELAFLYEEEIERLLSACDQSANKDLGIIVRICLATGARWSEAQDLKQSQVLPGRLTFTQTKSKKNRTVPISEQLQKLLPKKRGALFTPAYEAFKSALTRADIELPKGQRTHVLRHTFASHFMMRGGNILVLQQILGHSTIMMTMRYAHFAPDHLEAAIALNPFDNIAGNQKEA</sequence>
<evidence type="ECO:0000256" key="3">
    <source>
        <dbReference type="ARBA" id="ARBA00023172"/>
    </source>
</evidence>
<feature type="domain" description="Core-binding (CB)" evidence="6">
    <location>
        <begin position="56"/>
        <end position="143"/>
    </location>
</feature>
<evidence type="ECO:0000313" key="7">
    <source>
        <dbReference type="EMBL" id="VUS91242.1"/>
    </source>
</evidence>
<evidence type="ECO:0000313" key="8">
    <source>
        <dbReference type="Proteomes" id="UP000318370"/>
    </source>
</evidence>
<evidence type="ECO:0000259" key="6">
    <source>
        <dbReference type="PROSITE" id="PS51900"/>
    </source>
</evidence>
<dbReference type="PROSITE" id="PS51898">
    <property type="entry name" value="TYR_RECOMBINASE"/>
    <property type="match status" value="1"/>
</dbReference>
<dbReference type="AlphaFoldDB" id="A0A564MC18"/>
<protein>
    <submittedName>
        <fullName evidence="7">Tyrosine recombinase XerC</fullName>
    </submittedName>
</protein>
<proteinExistence type="predicted"/>